<gene>
    <name evidence="2" type="ORF">CDAR_612451</name>
</gene>
<reference evidence="2 3" key="1">
    <citation type="submission" date="2021-06" db="EMBL/GenBank/DDBJ databases">
        <title>Caerostris darwini draft genome.</title>
        <authorList>
            <person name="Kono N."/>
            <person name="Arakawa K."/>
        </authorList>
    </citation>
    <scope>NUCLEOTIDE SEQUENCE [LARGE SCALE GENOMIC DNA]</scope>
</reference>
<comment type="caution">
    <text evidence="2">The sequence shown here is derived from an EMBL/GenBank/DDBJ whole genome shotgun (WGS) entry which is preliminary data.</text>
</comment>
<protein>
    <submittedName>
        <fullName evidence="2">Uncharacterized protein</fullName>
    </submittedName>
</protein>
<dbReference type="EMBL" id="BPLQ01007868">
    <property type="protein sequence ID" value="GIY32830.1"/>
    <property type="molecule type" value="Genomic_DNA"/>
</dbReference>
<evidence type="ECO:0000313" key="2">
    <source>
        <dbReference type="EMBL" id="GIY32830.1"/>
    </source>
</evidence>
<dbReference type="Proteomes" id="UP001054837">
    <property type="component" value="Unassembled WGS sequence"/>
</dbReference>
<dbReference type="AlphaFoldDB" id="A0AAV4SGC4"/>
<organism evidence="2 3">
    <name type="scientific">Caerostris darwini</name>
    <dbReference type="NCBI Taxonomy" id="1538125"/>
    <lineage>
        <taxon>Eukaryota</taxon>
        <taxon>Metazoa</taxon>
        <taxon>Ecdysozoa</taxon>
        <taxon>Arthropoda</taxon>
        <taxon>Chelicerata</taxon>
        <taxon>Arachnida</taxon>
        <taxon>Araneae</taxon>
        <taxon>Araneomorphae</taxon>
        <taxon>Entelegynae</taxon>
        <taxon>Araneoidea</taxon>
        <taxon>Araneidae</taxon>
        <taxon>Caerostris</taxon>
    </lineage>
</organism>
<evidence type="ECO:0000313" key="3">
    <source>
        <dbReference type="Proteomes" id="UP001054837"/>
    </source>
</evidence>
<accession>A0AAV4SGC4</accession>
<evidence type="ECO:0000256" key="1">
    <source>
        <dbReference type="SAM" id="MobiDB-lite"/>
    </source>
</evidence>
<feature type="region of interest" description="Disordered" evidence="1">
    <location>
        <begin position="81"/>
        <end position="104"/>
    </location>
</feature>
<sequence>MSTSSDRRFLTLNGPILSLSSSSALSTTSERMLFNIPSDSLTHDNRREKGGRCQNPLLSCRATNWMILELRKKVGFSALQVPQTPDGLSVTSKQPSGHQDRIVP</sequence>
<proteinExistence type="predicted"/>
<keyword evidence="3" id="KW-1185">Reference proteome</keyword>
<name>A0AAV4SGC4_9ARAC</name>